<evidence type="ECO:0008006" key="3">
    <source>
        <dbReference type="Google" id="ProtNLM"/>
    </source>
</evidence>
<dbReference type="Proteomes" id="UP000316621">
    <property type="component" value="Chromosome 3"/>
</dbReference>
<keyword evidence="2" id="KW-1185">Reference proteome</keyword>
<protein>
    <recommendedName>
        <fullName evidence="3">Reverse transcriptase domain-containing protein</fullName>
    </recommendedName>
</protein>
<sequence length="141" mass="16344">MGYYQFVKDNIHMKVMYILQNGSWSLPPNIQQELATLNMPEVRGGAYEVIWNKDLKRKFSISTVVNKLSIKKLKYNGQGKLRSRWKGPYLVRTVFPHGAVELEDVSNKNVFKVNGQRLKPFLEPFPPDIETTNLEDPVYVD</sequence>
<dbReference type="EMBL" id="CM010717">
    <property type="protein sequence ID" value="RZC56672.1"/>
    <property type="molecule type" value="Genomic_DNA"/>
</dbReference>
<accession>A0A4Y7J9E2</accession>
<gene>
    <name evidence="1" type="ORF">C5167_015519</name>
</gene>
<evidence type="ECO:0000313" key="1">
    <source>
        <dbReference type="EMBL" id="RZC56672.1"/>
    </source>
</evidence>
<proteinExistence type="predicted"/>
<name>A0A4Y7J9E2_PAPSO</name>
<dbReference type="AlphaFoldDB" id="A0A4Y7J9E2"/>
<organism evidence="1 2">
    <name type="scientific">Papaver somniferum</name>
    <name type="common">Opium poppy</name>
    <dbReference type="NCBI Taxonomy" id="3469"/>
    <lineage>
        <taxon>Eukaryota</taxon>
        <taxon>Viridiplantae</taxon>
        <taxon>Streptophyta</taxon>
        <taxon>Embryophyta</taxon>
        <taxon>Tracheophyta</taxon>
        <taxon>Spermatophyta</taxon>
        <taxon>Magnoliopsida</taxon>
        <taxon>Ranunculales</taxon>
        <taxon>Papaveraceae</taxon>
        <taxon>Papaveroideae</taxon>
        <taxon>Papaver</taxon>
    </lineage>
</organism>
<dbReference type="Gramene" id="RZC56672">
    <property type="protein sequence ID" value="RZC56672"/>
    <property type="gene ID" value="C5167_015519"/>
</dbReference>
<reference evidence="1 2" key="1">
    <citation type="journal article" date="2018" name="Science">
        <title>The opium poppy genome and morphinan production.</title>
        <authorList>
            <person name="Guo L."/>
            <person name="Winzer T."/>
            <person name="Yang X."/>
            <person name="Li Y."/>
            <person name="Ning Z."/>
            <person name="He Z."/>
            <person name="Teodor R."/>
            <person name="Lu Y."/>
            <person name="Bowser T.A."/>
            <person name="Graham I.A."/>
            <person name="Ye K."/>
        </authorList>
    </citation>
    <scope>NUCLEOTIDE SEQUENCE [LARGE SCALE GENOMIC DNA]</scope>
    <source>
        <strain evidence="2">cv. HN1</strain>
        <tissue evidence="1">Leaves</tissue>
    </source>
</reference>
<evidence type="ECO:0000313" key="2">
    <source>
        <dbReference type="Proteomes" id="UP000316621"/>
    </source>
</evidence>